<dbReference type="EMBL" id="CP001678">
    <property type="protein sequence ID" value="ACT58959.1"/>
    <property type="molecule type" value="Genomic_DNA"/>
</dbReference>
<evidence type="ECO:0000259" key="3">
    <source>
        <dbReference type="Pfam" id="PF23666"/>
    </source>
</evidence>
<dbReference type="OrthoDB" id="8445115at2"/>
<dbReference type="Pfam" id="PF23666">
    <property type="entry name" value="Rcc01698_C"/>
    <property type="match status" value="1"/>
</dbReference>
<sequence>MAQLVFSTLGQSVGSALLPNGVSVFGQQVSGAAIGQFVGAVAGAAVDSYIFAPRLEGPRINDVHVTESREGAGIPRVFGRMRLGGNVIWAARFKEHTQKQGGKGGPSQTSYTYSLSFAVGLCEREVSRVSRIWANGEEMDLSQINWRLHTGSLDQMPDALIEAVEGVAPAYRGLAYIVFEDLPLDAYGMRMPQLSFEVMRSADRREDEIARMEDAITSVNLIPGSGEFVYASQIVRRVIGEGEETPENMHNGSGEANFIASLEQAIADLPNLKHVNLIVGWFGDDLRCGQCTIRPGVEIREKETAPMQWHVAGMHRGTAYLISQDGEGRSNYGGTPDDASVLQAIAALKARGIAVTLYPFLFMDIPAGNGLADPYGSAEQAAFPWRGRITCSNGADMTAQAATQVDAFFGQASAVDYTQSGYVGAEDWRYRRFILHYADLVRRAGGVHAFLIGSEMIGLSRIRSARGVYPMAGHMVQLAAEVRAIVGGLCKLSYAADWTEYGAYVPPDGLNDTDFPLDALWASEDIDFIGVDWYPPMADWRPTSGHADNEAGWKSIHDPAYLAVNIEGGEAYDWYYANDEDRADQIRTPIFDGGYGEHWTYRQKDIRGWHANAHYPRMGGVKAEQPTPWLSASKPVRFVEFGCSAVDMGPNQPNVFYDPKSSENALPHYSSGARDDVVQRTAIEAFCNYWRSEDMLDEYGVSIWAWDARPFPAWPQRDDVWGDGANWNVGHWLNGRVGLAWLKDVVDDLTSIVDVDVDTRGLVGLVSGYKLDNALSIRDSLEPLKTAFGLRCNHGDNLLKFDNGERHEWQVELDEFQTADGMFERRRKAMEAEAINLRLKYIDAANDYMPAIAISESEIVSGDDIKDVSLALALDDGMAGRLVSNLNQKLVASNKSAQVSTSLSFANIEVGDILHFTNDAEMWTVEKTVMGDQLSLQLLQHSAQPMKNLAGSQPIVGKVAAFKMRPKIVIVDGPPLPDQENDARPFVFISATPWGGDVSIEVGAEGDLFSERATLSYPSIMGRILSSLPAGPSGRWLDQSVDLKLDWGVLENASRLGVLNGANAAFIECEDGWELIQFQNAELISERTYRISRLLRGQQGSDSEQIGGIKPNGHIIFLDGRETRLDLKNNENGLEIFWRANGVSILSDEPVDGGFIWQKKTFTQWRPCHLRALLGEEGISLSWTQRARSDGDVWGQADVPLEADLDFQVIVYHDGSAVREWKLDDTQFLYTNDLIDIDFPEKGIIYIEVRQMGIDGLYGYPATTSIEI</sequence>
<dbReference type="HOGENOM" id="CLU_007148_0_0_5"/>
<keyword evidence="5" id="KW-1185">Reference proteome</keyword>
<feature type="domain" description="Rcc01698-like C-terminal" evidence="3">
    <location>
        <begin position="1020"/>
        <end position="1106"/>
    </location>
</feature>
<dbReference type="STRING" id="582402.Hbal_1267"/>
<dbReference type="Gene3D" id="3.20.20.80">
    <property type="entry name" value="Glycosidases"/>
    <property type="match status" value="1"/>
</dbReference>
<organism evidence="4 5">
    <name type="scientific">Hirschia baltica (strain ATCC 49814 / DSM 5838 / IFAM 1418)</name>
    <dbReference type="NCBI Taxonomy" id="582402"/>
    <lineage>
        <taxon>Bacteria</taxon>
        <taxon>Pseudomonadati</taxon>
        <taxon>Pseudomonadota</taxon>
        <taxon>Alphaproteobacteria</taxon>
        <taxon>Hyphomonadales</taxon>
        <taxon>Hyphomonadaceae</taxon>
        <taxon>Hirschia</taxon>
    </lineage>
</organism>
<accession>C6XID3</accession>
<evidence type="ECO:0000259" key="1">
    <source>
        <dbReference type="Pfam" id="PF13547"/>
    </source>
</evidence>
<protein>
    <submittedName>
        <fullName evidence="4">Gene transfer agent (GTA) like protein</fullName>
    </submittedName>
</protein>
<evidence type="ECO:0000313" key="5">
    <source>
        <dbReference type="Proteomes" id="UP000002745"/>
    </source>
</evidence>
<evidence type="ECO:0000313" key="4">
    <source>
        <dbReference type="EMBL" id="ACT58959.1"/>
    </source>
</evidence>
<reference evidence="5" key="1">
    <citation type="journal article" date="2011" name="J. Bacteriol.">
        <title>Genome sequences of eight morphologically diverse alphaproteobacteria.</title>
        <authorList>
            <consortium name="US DOE Joint Genome Institute"/>
            <person name="Brown P.J."/>
            <person name="Kysela D.T."/>
            <person name="Buechlein A."/>
            <person name="Hemmerich C."/>
            <person name="Brun Y.V."/>
        </authorList>
    </citation>
    <scope>NUCLEOTIDE SEQUENCE [LARGE SCALE GENOMIC DNA]</scope>
    <source>
        <strain evidence="5">ATCC 49814 / DSM 5838 / IFAM 1418</strain>
    </source>
</reference>
<dbReference type="Pfam" id="PF13550">
    <property type="entry name" value="Phage-tail_3"/>
    <property type="match status" value="1"/>
</dbReference>
<feature type="domain" description="GTA TIM-barrel-like" evidence="1">
    <location>
        <begin position="428"/>
        <end position="715"/>
    </location>
</feature>
<dbReference type="KEGG" id="hba:Hbal_1267"/>
<dbReference type="InterPro" id="IPR056490">
    <property type="entry name" value="Rcc01698_C"/>
</dbReference>
<dbReference type="RefSeq" id="WP_015827109.1">
    <property type="nucleotide sequence ID" value="NC_012982.1"/>
</dbReference>
<gene>
    <name evidence="4" type="ordered locus">Hbal_1267</name>
</gene>
<dbReference type="InterPro" id="IPR025195">
    <property type="entry name" value="GTA_TIM_dom"/>
</dbReference>
<dbReference type="AlphaFoldDB" id="C6XID3"/>
<dbReference type="Pfam" id="PF13547">
    <property type="entry name" value="GTA_TIM"/>
    <property type="match status" value="1"/>
</dbReference>
<dbReference type="eggNOG" id="ENOG502Z84H">
    <property type="taxonomic scope" value="Bacteria"/>
</dbReference>
<dbReference type="InterPro" id="IPR032876">
    <property type="entry name" value="J_dom"/>
</dbReference>
<name>C6XID3_HIRBI</name>
<dbReference type="CDD" id="cd19607">
    <property type="entry name" value="GTA_TIM-barrel-like"/>
    <property type="match status" value="1"/>
</dbReference>
<proteinExistence type="predicted"/>
<dbReference type="Proteomes" id="UP000002745">
    <property type="component" value="Chromosome"/>
</dbReference>
<evidence type="ECO:0000259" key="2">
    <source>
        <dbReference type="Pfam" id="PF13550"/>
    </source>
</evidence>
<feature type="domain" description="Tip attachment protein J" evidence="2">
    <location>
        <begin position="773"/>
        <end position="925"/>
    </location>
</feature>